<dbReference type="PANTHER" id="PTHR33204">
    <property type="entry name" value="TRANSCRIPTIONAL REGULATOR, MARR FAMILY"/>
    <property type="match status" value="1"/>
</dbReference>
<evidence type="ECO:0000256" key="3">
    <source>
        <dbReference type="ARBA" id="ARBA00023163"/>
    </source>
</evidence>
<evidence type="ECO:0000313" key="6">
    <source>
        <dbReference type="EMBL" id="PBD20353.1"/>
    </source>
</evidence>
<dbReference type="InterPro" id="IPR036388">
    <property type="entry name" value="WH-like_DNA-bd_sf"/>
</dbReference>
<keyword evidence="2" id="KW-0238">DNA-binding</keyword>
<keyword evidence="1" id="KW-0805">Transcription regulation</keyword>
<dbReference type="Proteomes" id="UP000217448">
    <property type="component" value="Unassembled WGS sequence"/>
</dbReference>
<feature type="domain" description="HTH hxlR-type" evidence="4">
    <location>
        <begin position="22"/>
        <end position="120"/>
    </location>
</feature>
<dbReference type="AlphaFoldDB" id="A0A2A3JYV1"/>
<keyword evidence="7" id="KW-1185">Reference proteome</keyword>
<dbReference type="EMBL" id="NTHN02000030">
    <property type="protein sequence ID" value="MCT4371745.1"/>
    <property type="molecule type" value="Genomic_DNA"/>
</dbReference>
<proteinExistence type="predicted"/>
<dbReference type="InterPro" id="IPR002577">
    <property type="entry name" value="HTH_HxlR"/>
</dbReference>
<dbReference type="PANTHER" id="PTHR33204:SF18">
    <property type="entry name" value="TRANSCRIPTIONAL REGULATORY PROTEIN"/>
    <property type="match status" value="1"/>
</dbReference>
<dbReference type="Pfam" id="PF01638">
    <property type="entry name" value="HxlR"/>
    <property type="match status" value="1"/>
</dbReference>
<dbReference type="GO" id="GO:0003677">
    <property type="term" value="F:DNA binding"/>
    <property type="evidence" value="ECO:0007669"/>
    <property type="project" value="UniProtKB-KW"/>
</dbReference>
<evidence type="ECO:0000256" key="1">
    <source>
        <dbReference type="ARBA" id="ARBA00023015"/>
    </source>
</evidence>
<evidence type="ECO:0000313" key="5">
    <source>
        <dbReference type="EMBL" id="MCT4371745.1"/>
    </source>
</evidence>
<accession>A0A2A3JYV1</accession>
<dbReference type="InterPro" id="IPR036390">
    <property type="entry name" value="WH_DNA-bd_sf"/>
</dbReference>
<dbReference type="PROSITE" id="PS51118">
    <property type="entry name" value="HTH_HXLR"/>
    <property type="match status" value="1"/>
</dbReference>
<evidence type="ECO:0000313" key="7">
    <source>
        <dbReference type="Proteomes" id="UP000217448"/>
    </source>
</evidence>
<reference evidence="6" key="1">
    <citation type="submission" date="2017-09" db="EMBL/GenBank/DDBJ databases">
        <title>Yangia sp. SAOS 153D whole genome sequencing.</title>
        <authorList>
            <person name="Verma A."/>
            <person name="Krishnamurthi S."/>
        </authorList>
    </citation>
    <scope>NUCLEOTIDE SEQUENCE [LARGE SCALE GENOMIC DNA]</scope>
    <source>
        <strain evidence="6">SAOS 153D</strain>
    </source>
</reference>
<name>A0A2A3JYV1_9RHOB</name>
<gene>
    <name evidence="5" type="ORF">CLG85_016030</name>
    <name evidence="6" type="ORF">CLG85_04435</name>
</gene>
<dbReference type="SUPFAM" id="SSF46785">
    <property type="entry name" value="Winged helix' DNA-binding domain"/>
    <property type="match status" value="1"/>
</dbReference>
<evidence type="ECO:0000259" key="4">
    <source>
        <dbReference type="PROSITE" id="PS51118"/>
    </source>
</evidence>
<dbReference type="EMBL" id="NTHN01000053">
    <property type="protein sequence ID" value="PBD20353.1"/>
    <property type="molecule type" value="Genomic_DNA"/>
</dbReference>
<sequence>MKKQKVTLSAKSPHGRWYADACGTAFGLELLGERWAMLIVRELMFGPRRFSGIRADLPGISAKVLTERLAGLEANGVVVRSTAPEPAPAQLYGLTEWGYAAEPILQEIGRWAAASPLHDPTLPLSPVSFMLSLRTMLDKAAARGTSLVIVFEIGTAQFTARMEDGAMPVERGAAERAGLRFKAQAAPPLAAVFYGDVAPEAAGVEVFGDAAQCRDFIALFNLPKAQANVACPRPGED</sequence>
<evidence type="ECO:0000256" key="2">
    <source>
        <dbReference type="ARBA" id="ARBA00023125"/>
    </source>
</evidence>
<comment type="caution">
    <text evidence="6">The sequence shown here is derived from an EMBL/GenBank/DDBJ whole genome shotgun (WGS) entry which is preliminary data.</text>
</comment>
<keyword evidence="3" id="KW-0804">Transcription</keyword>
<protein>
    <submittedName>
        <fullName evidence="5 6">Transcriptional regulator</fullName>
    </submittedName>
</protein>
<dbReference type="Gene3D" id="1.10.10.10">
    <property type="entry name" value="Winged helix-like DNA-binding domain superfamily/Winged helix DNA-binding domain"/>
    <property type="match status" value="1"/>
</dbReference>
<reference evidence="7" key="2">
    <citation type="submission" date="2023-07" db="EMBL/GenBank/DDBJ databases">
        <title>Yangia mangrovi SAOS 153D genome.</title>
        <authorList>
            <person name="Verma A."/>
            <person name="Pal Y."/>
            <person name="Sundharam S."/>
            <person name="Bisht B."/>
            <person name="Srinivasan K."/>
        </authorList>
    </citation>
    <scope>NUCLEOTIDE SEQUENCE [LARGE SCALE GENOMIC DNA]</scope>
    <source>
        <strain evidence="7">SAOS 153D</strain>
    </source>
</reference>
<reference evidence="5" key="3">
    <citation type="submission" date="2024-05" db="EMBL/GenBank/DDBJ databases">
        <title>Yangia mangrovi SAOS 153D genome.</title>
        <authorList>
            <person name="Verma A."/>
            <person name="Pal Y."/>
            <person name="Sundharam S."/>
            <person name="Bisht B."/>
            <person name="Srinivasan K."/>
        </authorList>
    </citation>
    <scope>NUCLEOTIDE SEQUENCE</scope>
    <source>
        <strain evidence="5">SAOS 153D</strain>
    </source>
</reference>
<organism evidence="6">
    <name type="scientific">Alloyangia mangrovi</name>
    <dbReference type="NCBI Taxonomy" id="1779329"/>
    <lineage>
        <taxon>Bacteria</taxon>
        <taxon>Pseudomonadati</taxon>
        <taxon>Pseudomonadota</taxon>
        <taxon>Alphaproteobacteria</taxon>
        <taxon>Rhodobacterales</taxon>
        <taxon>Roseobacteraceae</taxon>
        <taxon>Alloyangia</taxon>
    </lineage>
</organism>
<dbReference type="OrthoDB" id="9782219at2"/>